<comment type="caution">
    <text evidence="5">The sequence shown here is derived from an EMBL/GenBank/DDBJ whole genome shotgun (WGS) entry which is preliminary data.</text>
</comment>
<dbReference type="InterPro" id="IPR053967">
    <property type="entry name" value="LlgE_F_G-like_D1"/>
</dbReference>
<protein>
    <submittedName>
        <fullName evidence="5">Flagellar basal body rod protein</fullName>
    </submittedName>
</protein>
<evidence type="ECO:0000259" key="3">
    <source>
        <dbReference type="Pfam" id="PF06429"/>
    </source>
</evidence>
<keyword evidence="5" id="KW-0969">Cilium</keyword>
<dbReference type="InterPro" id="IPR010930">
    <property type="entry name" value="Flg_bb/hook_C_dom"/>
</dbReference>
<dbReference type="Pfam" id="PF00460">
    <property type="entry name" value="Flg_bb_rod"/>
    <property type="match status" value="1"/>
</dbReference>
<comment type="similarity">
    <text evidence="1">Belongs to the flagella basal body rod proteins family.</text>
</comment>
<dbReference type="Proteomes" id="UP000247476">
    <property type="component" value="Unassembled WGS sequence"/>
</dbReference>
<organism evidence="5 6">
    <name type="scientific">Paenibacillus flagellatus</name>
    <dbReference type="NCBI Taxonomy" id="2211139"/>
    <lineage>
        <taxon>Bacteria</taxon>
        <taxon>Bacillati</taxon>
        <taxon>Bacillota</taxon>
        <taxon>Bacilli</taxon>
        <taxon>Bacillales</taxon>
        <taxon>Paenibacillaceae</taxon>
        <taxon>Paenibacillus</taxon>
    </lineage>
</organism>
<evidence type="ECO:0000256" key="1">
    <source>
        <dbReference type="ARBA" id="ARBA00009677"/>
    </source>
</evidence>
<feature type="domain" description="Flagellar hook protein FlgE/F/G-like D1" evidence="4">
    <location>
        <begin position="123"/>
        <end position="189"/>
    </location>
</feature>
<dbReference type="PROSITE" id="PS00588">
    <property type="entry name" value="FLAGELLA_BB_ROD"/>
    <property type="match status" value="1"/>
</dbReference>
<evidence type="ECO:0000259" key="4">
    <source>
        <dbReference type="Pfam" id="PF22692"/>
    </source>
</evidence>
<feature type="domain" description="Flagellar basal-body/hook protein C-terminal" evidence="3">
    <location>
        <begin position="249"/>
        <end position="293"/>
    </location>
</feature>
<keyword evidence="6" id="KW-1185">Reference proteome</keyword>
<keyword evidence="5" id="KW-0966">Cell projection</keyword>
<reference evidence="5 6" key="1">
    <citation type="submission" date="2018-05" db="EMBL/GenBank/DDBJ databases">
        <title>Paenibacillus flagellatus sp. nov., isolated from selenium mineral soil.</title>
        <authorList>
            <person name="Dai X."/>
        </authorList>
    </citation>
    <scope>NUCLEOTIDE SEQUENCE [LARGE SCALE GENOMIC DNA]</scope>
    <source>
        <strain evidence="5 6">DXL2</strain>
    </source>
</reference>
<dbReference type="AlphaFoldDB" id="A0A2V5K0Z2"/>
<evidence type="ECO:0000313" key="6">
    <source>
        <dbReference type="Proteomes" id="UP000247476"/>
    </source>
</evidence>
<evidence type="ECO:0000313" key="5">
    <source>
        <dbReference type="EMBL" id="PYI51153.1"/>
    </source>
</evidence>
<feature type="domain" description="Flagellar basal body rod protein N-terminal" evidence="2">
    <location>
        <begin position="5"/>
        <end position="35"/>
    </location>
</feature>
<dbReference type="GO" id="GO:0071978">
    <property type="term" value="P:bacterial-type flagellum-dependent swarming motility"/>
    <property type="evidence" value="ECO:0007669"/>
    <property type="project" value="TreeGrafter"/>
</dbReference>
<dbReference type="GO" id="GO:0009288">
    <property type="term" value="C:bacterial-type flagellum"/>
    <property type="evidence" value="ECO:0007669"/>
    <property type="project" value="TreeGrafter"/>
</dbReference>
<name>A0A2V5K0Z2_9BACL</name>
<sequence length="298" mass="32492">MLRGLYTAAAGMVSQQRKHDTITNNIANLNTPGFKQSRAVSRSFPEMLIALMEGKPGMEVVNRGRLNTGVLAEEALTVNVQGEIRETNNPFDFAIVSDIQVDGLRFEGGKTITADGQRVFQPQAFFTVANEAGEERYTRNGKFSVNEQGELMTAEGFRVLGENRQPIVLIDPATQIPITNITVNRFGQILDSVNGQAIADAAGNPIRMLISRVDNPVRMIPEGSGLYRLEQEDAGTVVPVAAADNVEVKQGFVESSNVDPAQAMVDIMSAARMYEANQKVVQAYDKSMEKAVNEIGRV</sequence>
<gene>
    <name evidence="5" type="ORF">DLM86_26045</name>
</gene>
<dbReference type="PANTHER" id="PTHR30435">
    <property type="entry name" value="FLAGELLAR PROTEIN"/>
    <property type="match status" value="1"/>
</dbReference>
<dbReference type="OrthoDB" id="9800375at2"/>
<dbReference type="Pfam" id="PF22692">
    <property type="entry name" value="LlgE_F_G_D1"/>
    <property type="match status" value="1"/>
</dbReference>
<dbReference type="InterPro" id="IPR019776">
    <property type="entry name" value="Flagellar_basal_body_rod_CS"/>
</dbReference>
<dbReference type="EMBL" id="QJVJ01000014">
    <property type="protein sequence ID" value="PYI51153.1"/>
    <property type="molecule type" value="Genomic_DNA"/>
</dbReference>
<proteinExistence type="inferred from homology"/>
<evidence type="ECO:0000259" key="2">
    <source>
        <dbReference type="Pfam" id="PF00460"/>
    </source>
</evidence>
<dbReference type="Pfam" id="PF06429">
    <property type="entry name" value="Flg_bbr_C"/>
    <property type="match status" value="1"/>
</dbReference>
<keyword evidence="5" id="KW-0282">Flagellum</keyword>
<dbReference type="SUPFAM" id="SSF117143">
    <property type="entry name" value="Flagellar hook protein flgE"/>
    <property type="match status" value="1"/>
</dbReference>
<dbReference type="InterPro" id="IPR001444">
    <property type="entry name" value="Flag_bb_rod_N"/>
</dbReference>
<dbReference type="InterPro" id="IPR037925">
    <property type="entry name" value="FlgE/F/G-like"/>
</dbReference>
<accession>A0A2V5K0Z2</accession>
<dbReference type="PANTHER" id="PTHR30435:SF19">
    <property type="entry name" value="FLAGELLAR BASAL-BODY ROD PROTEIN FLGG"/>
    <property type="match status" value="1"/>
</dbReference>
<dbReference type="RefSeq" id="WP_110842997.1">
    <property type="nucleotide sequence ID" value="NZ_QJVJ01000014.1"/>
</dbReference>